<accession>A0A6M8HW45</accession>
<organism evidence="8 9">
    <name type="scientific">Lichenicola cladoniae</name>
    <dbReference type="NCBI Taxonomy" id="1484109"/>
    <lineage>
        <taxon>Bacteria</taxon>
        <taxon>Pseudomonadati</taxon>
        <taxon>Pseudomonadota</taxon>
        <taxon>Alphaproteobacteria</taxon>
        <taxon>Acetobacterales</taxon>
        <taxon>Acetobacteraceae</taxon>
        <taxon>Lichenicola</taxon>
    </lineage>
</organism>
<dbReference type="EMBL" id="CP053708">
    <property type="protein sequence ID" value="QKE92510.1"/>
    <property type="molecule type" value="Genomic_DNA"/>
</dbReference>
<keyword evidence="4 6" id="KW-0131">Cell cycle</keyword>
<keyword evidence="9" id="KW-1185">Reference proteome</keyword>
<dbReference type="Pfam" id="PF03775">
    <property type="entry name" value="MinC_C"/>
    <property type="match status" value="1"/>
</dbReference>
<keyword evidence="2 6" id="KW-0132">Cell division</keyword>
<dbReference type="InterPro" id="IPR016098">
    <property type="entry name" value="CAP/MinC_C"/>
</dbReference>
<dbReference type="Gene3D" id="2.160.20.70">
    <property type="match status" value="1"/>
</dbReference>
<evidence type="ECO:0000256" key="6">
    <source>
        <dbReference type="HAMAP-Rule" id="MF_00267"/>
    </source>
</evidence>
<evidence type="ECO:0000256" key="5">
    <source>
        <dbReference type="ARBA" id="ARBA00025606"/>
    </source>
</evidence>
<dbReference type="PANTHER" id="PTHR34108">
    <property type="entry name" value="SEPTUM SITE-DETERMINING PROTEIN MINC"/>
    <property type="match status" value="1"/>
</dbReference>
<dbReference type="SUPFAM" id="SSF63848">
    <property type="entry name" value="Cell-division inhibitor MinC, C-terminal domain"/>
    <property type="match status" value="1"/>
</dbReference>
<dbReference type="InterPro" id="IPR036145">
    <property type="entry name" value="MinC_C_sf"/>
</dbReference>
<protein>
    <recommendedName>
        <fullName evidence="6">Probable septum site-determining protein MinC</fullName>
    </recommendedName>
</protein>
<dbReference type="GO" id="GO:0000902">
    <property type="term" value="P:cell morphogenesis"/>
    <property type="evidence" value="ECO:0007669"/>
    <property type="project" value="InterPro"/>
</dbReference>
<evidence type="ECO:0000256" key="4">
    <source>
        <dbReference type="ARBA" id="ARBA00023306"/>
    </source>
</evidence>
<dbReference type="Gene3D" id="3.30.70.260">
    <property type="match status" value="1"/>
</dbReference>
<evidence type="ECO:0000256" key="3">
    <source>
        <dbReference type="ARBA" id="ARBA00023210"/>
    </source>
</evidence>
<keyword evidence="3 6" id="KW-0717">Septation</keyword>
<dbReference type="GO" id="GO:1901891">
    <property type="term" value="P:regulation of cell septum assembly"/>
    <property type="evidence" value="ECO:0007669"/>
    <property type="project" value="InterPro"/>
</dbReference>
<dbReference type="AlphaFoldDB" id="A0A6M8HW45"/>
<evidence type="ECO:0000313" key="9">
    <source>
        <dbReference type="Proteomes" id="UP000500767"/>
    </source>
</evidence>
<reference evidence="8 9" key="1">
    <citation type="journal article" date="2014" name="World J. Microbiol. Biotechnol.">
        <title>Biodiversity and physiological characteristics of Antarctic and Arctic lichens-associated bacteria.</title>
        <authorList>
            <person name="Lee Y.M."/>
            <person name="Kim E.H."/>
            <person name="Lee H.K."/>
            <person name="Hong S.G."/>
        </authorList>
    </citation>
    <scope>NUCLEOTIDE SEQUENCE [LARGE SCALE GENOMIC DNA]</scope>
    <source>
        <strain evidence="8 9">PAMC 26569</strain>
    </source>
</reference>
<dbReference type="Proteomes" id="UP000500767">
    <property type="component" value="Chromosome"/>
</dbReference>
<proteinExistence type="inferred from homology"/>
<dbReference type="InterPro" id="IPR005526">
    <property type="entry name" value="Septum_form_inhib_MinC_C"/>
</dbReference>
<sequence length="216" mass="22497">MALVLSPEPPLVGWVVALDAQIAKSAAFFDAKPVILDCGLLTADEAGLADLVPALLERGIRLIEIEGADPEWPATAGWEWPRGYSGGRAVGAVEIPEEALPPPPDPARASLVIDEPVRSGRSVSFPEGDVIIIGSVASGAEITAGGSIHVYGTLRGRALAGVGGNASARILCRRMNAELIAIDGFYMTADDMPAERIGQAIQARLDGESLVLLPID</sequence>
<dbReference type="HAMAP" id="MF_00267">
    <property type="entry name" value="MinC"/>
    <property type="match status" value="1"/>
</dbReference>
<dbReference type="KEGG" id="lck:HN018_07715"/>
<evidence type="ECO:0000256" key="2">
    <source>
        <dbReference type="ARBA" id="ARBA00022618"/>
    </source>
</evidence>
<comment type="function">
    <text evidence="5 6">Cell division inhibitor that blocks the formation of polar Z ring septums. Rapidly oscillates between the poles of the cell to destabilize FtsZ filaments that have formed before they mature into polar Z rings. Prevents FtsZ polymerization.</text>
</comment>
<feature type="domain" description="Septum formation inhibitor MinC C-terminal" evidence="7">
    <location>
        <begin position="112"/>
        <end position="211"/>
    </location>
</feature>
<evidence type="ECO:0000313" key="8">
    <source>
        <dbReference type="EMBL" id="QKE92510.1"/>
    </source>
</evidence>
<dbReference type="RefSeq" id="WP_171835025.1">
    <property type="nucleotide sequence ID" value="NZ_CP053708.1"/>
</dbReference>
<dbReference type="PANTHER" id="PTHR34108:SF1">
    <property type="entry name" value="SEPTUM SITE-DETERMINING PROTEIN MINC"/>
    <property type="match status" value="1"/>
</dbReference>
<comment type="similarity">
    <text evidence="1 6">Belongs to the MinC family.</text>
</comment>
<evidence type="ECO:0000256" key="1">
    <source>
        <dbReference type="ARBA" id="ARBA00006291"/>
    </source>
</evidence>
<evidence type="ECO:0000259" key="7">
    <source>
        <dbReference type="Pfam" id="PF03775"/>
    </source>
</evidence>
<name>A0A6M8HW45_9PROT</name>
<gene>
    <name evidence="6 8" type="primary">minC</name>
    <name evidence="8" type="ORF">HN018_07715</name>
</gene>
<dbReference type="GO" id="GO:0000917">
    <property type="term" value="P:division septum assembly"/>
    <property type="evidence" value="ECO:0007669"/>
    <property type="project" value="UniProtKB-KW"/>
</dbReference>
<comment type="subunit">
    <text evidence="6">Interacts with MinD and FtsZ.</text>
</comment>
<dbReference type="InterPro" id="IPR013033">
    <property type="entry name" value="MinC"/>
</dbReference>
<dbReference type="NCBIfam" id="TIGR01222">
    <property type="entry name" value="minC"/>
    <property type="match status" value="1"/>
</dbReference>